<reference evidence="1 2" key="1">
    <citation type="submission" date="2020-03" db="EMBL/GenBank/DDBJ databases">
        <title>Two novel Motilibacter sp.</title>
        <authorList>
            <person name="Liu S."/>
        </authorList>
    </citation>
    <scope>NUCLEOTIDE SEQUENCE [LARGE SCALE GENOMIC DNA]</scope>
    <source>
        <strain evidence="1 2">E257</strain>
    </source>
</reference>
<dbReference type="Gene3D" id="3.40.50.300">
    <property type="entry name" value="P-loop containing nucleotide triphosphate hydrolases"/>
    <property type="match status" value="1"/>
</dbReference>
<dbReference type="PANTHER" id="PTHR42698:SF1">
    <property type="entry name" value="GTPASE ERA, MITOCHONDRIAL"/>
    <property type="match status" value="1"/>
</dbReference>
<dbReference type="SUPFAM" id="SSF52540">
    <property type="entry name" value="P-loop containing nucleoside triphosphate hydrolases"/>
    <property type="match status" value="1"/>
</dbReference>
<dbReference type="RefSeq" id="WP_166277780.1">
    <property type="nucleotide sequence ID" value="NZ_JAANNP010000001.1"/>
</dbReference>
<dbReference type="CDD" id="cd00882">
    <property type="entry name" value="Ras_like_GTPase"/>
    <property type="match status" value="1"/>
</dbReference>
<organism evidence="1 2">
    <name type="scientific">Motilibacter deserti</name>
    <dbReference type="NCBI Taxonomy" id="2714956"/>
    <lineage>
        <taxon>Bacteria</taxon>
        <taxon>Bacillati</taxon>
        <taxon>Actinomycetota</taxon>
        <taxon>Actinomycetes</taxon>
        <taxon>Motilibacterales</taxon>
        <taxon>Motilibacteraceae</taxon>
        <taxon>Motilibacter</taxon>
    </lineage>
</organism>
<evidence type="ECO:0000313" key="1">
    <source>
        <dbReference type="EMBL" id="NHC12807.1"/>
    </source>
</evidence>
<dbReference type="Proteomes" id="UP000800981">
    <property type="component" value="Unassembled WGS sequence"/>
</dbReference>
<dbReference type="InterPro" id="IPR005662">
    <property type="entry name" value="GTPase_Era-like"/>
</dbReference>
<sequence length="578" mass="59369">MSHSADEPAAGGGLLPRLGALRAALDEVDLPLELPGADAVRAEARALAGQLDDYVLPRLRSIEAPLLVVVGGSTGAGKSTLLNSLVRARVSASGVLRPTTRAPVLAHAPADAAWFTGPRVLPGLPRETGQPGSPGSPGSLALVASPAVPAGLALLDAPDIDSVVSANRELAAQLLAAADLWVFVTTAARYADAVPWSLLREASGRSAAVAVVLDRVPPEAQQEVAEHLAAMLRDEGLGDAPLFVIAEGGVHDGLLDEDAVAPVRGWLHELAGDAAARAAVVRRTLHGALAAYPERVGRLATGLAAQAAAGEALQAAAAEPYAAATDRVDAALEDGSLLRGEVLARWQEIVGTGELLRHLESRLGRVRDRVVAAVRGRPAPGEELTVALESGVEALVLAEADRAAEQAVAAWRAQPGGAQLLEAAGPGLGHASAQLRPAAQRTVREWQGGLLELVREEGAGRKATARVLSYGVNGAGLVVMVAVFASTGGLTGGELLVASGTSVVGQKLLEALLGDEAVRRLAAKARADLRSRLDSLLEGERERFTALVPEGLGERGATVAERLRGEAAAVARELRSAR</sequence>
<dbReference type="InterPro" id="IPR027417">
    <property type="entry name" value="P-loop_NTPase"/>
</dbReference>
<name>A0ABX0GPP8_9ACTN</name>
<protein>
    <submittedName>
        <fullName evidence="1">ABC transporter</fullName>
    </submittedName>
</protein>
<comment type="caution">
    <text evidence="1">The sequence shown here is derived from an EMBL/GenBank/DDBJ whole genome shotgun (WGS) entry which is preliminary data.</text>
</comment>
<keyword evidence="2" id="KW-1185">Reference proteome</keyword>
<gene>
    <name evidence="1" type="ORF">G9H71_03310</name>
</gene>
<proteinExistence type="predicted"/>
<dbReference type="PANTHER" id="PTHR42698">
    <property type="entry name" value="GTPASE ERA"/>
    <property type="match status" value="1"/>
</dbReference>
<evidence type="ECO:0000313" key="2">
    <source>
        <dbReference type="Proteomes" id="UP000800981"/>
    </source>
</evidence>
<dbReference type="EMBL" id="JAANNP010000001">
    <property type="protein sequence ID" value="NHC12807.1"/>
    <property type="molecule type" value="Genomic_DNA"/>
</dbReference>
<accession>A0ABX0GPP8</accession>